<dbReference type="Proteomes" id="UP000501780">
    <property type="component" value="Chromosome"/>
</dbReference>
<name>A0A6H0KQH7_9BACE</name>
<dbReference type="RefSeq" id="WP_167964135.1">
    <property type="nucleotide sequence ID" value="NZ_CP050831.1"/>
</dbReference>
<reference evidence="1 2" key="1">
    <citation type="submission" date="2020-03" db="EMBL/GenBank/DDBJ databases">
        <title>Genomic analysis of Bacteroides faecium CBA7301.</title>
        <authorList>
            <person name="Kim J."/>
            <person name="Roh S.W."/>
        </authorList>
    </citation>
    <scope>NUCLEOTIDE SEQUENCE [LARGE SCALE GENOMIC DNA]</scope>
    <source>
        <strain evidence="1 2">CBA7301</strain>
    </source>
</reference>
<dbReference type="AlphaFoldDB" id="A0A6H0KQH7"/>
<dbReference type="KEGG" id="bfc:BacF7301_15400"/>
<evidence type="ECO:0000313" key="1">
    <source>
        <dbReference type="EMBL" id="QIU95449.1"/>
    </source>
</evidence>
<keyword evidence="2" id="KW-1185">Reference proteome</keyword>
<gene>
    <name evidence="1" type="ORF">BacF7301_15400</name>
</gene>
<proteinExistence type="predicted"/>
<sequence length="79" mass="8948">MGSFNPAYILDGTNQIIWNVADLFIATYGKKYCGGVKLHFIDVINENETLCFIINIANCDFRFSINIKTGEIGRLIETR</sequence>
<protein>
    <submittedName>
        <fullName evidence="1">Uncharacterized protein</fullName>
    </submittedName>
</protein>
<accession>A0A6H0KQH7</accession>
<organism evidence="1 2">
    <name type="scientific">Bacteroides faecium</name>
    <dbReference type="NCBI Taxonomy" id="2715212"/>
    <lineage>
        <taxon>Bacteria</taxon>
        <taxon>Pseudomonadati</taxon>
        <taxon>Bacteroidota</taxon>
        <taxon>Bacteroidia</taxon>
        <taxon>Bacteroidales</taxon>
        <taxon>Bacteroidaceae</taxon>
        <taxon>Bacteroides</taxon>
    </lineage>
</organism>
<dbReference type="EMBL" id="CP050831">
    <property type="protein sequence ID" value="QIU95449.1"/>
    <property type="molecule type" value="Genomic_DNA"/>
</dbReference>
<evidence type="ECO:0000313" key="2">
    <source>
        <dbReference type="Proteomes" id="UP000501780"/>
    </source>
</evidence>